<feature type="transmembrane region" description="Helical" evidence="6">
    <location>
        <begin position="331"/>
        <end position="351"/>
    </location>
</feature>
<dbReference type="Gene3D" id="3.30.750.24">
    <property type="entry name" value="STAS domain"/>
    <property type="match status" value="1"/>
</dbReference>
<sequence>MSLSAAVSRIPGIATARRYQRGWLRTDVTAGLVVSALLVPTGMGYAAAAGLPAHMGMYATIVPMLVYALVGPSRILVVVPSSALAPLIAAAVVPLAAAGDPARAVALAGLLALIVGILLLFSGILRLGFITELLSNPIRVGFLNAIALIVIASEVPHLLGANTRPADLFTNLRNAADAVRGGALGSLAFLLGGATLILIVVIQVLWPRVPGILVGVVVATGVTAAFGLGDKLETVGALPSGLPGPALGGLAWSDVATLLGPAVAIAIIGFADTAVVSRAFSSERGEDVNGSSEMRALGVANLAAGVTGGFPVCGSGSRTPVVQRAGAHTQLAGVVGALTVLAFLLLAPGATGDLPRSALSAVVIVAASAQFKFAKVGHLWQVAKIEFGLCIAASVAVILAGVLRGVLIAIALSLMALMIQAWRPHRAELVEVPGIAGYHDSARHPEGHRIRGLLLARFDAPLFFANGSILTGYVRALVQERSDRVEWVILVAQPITDLDTTSVEEIERLDEYLSHNGIRFVFAALEGQERDKLLRMQSANRFHRERFYPTPRAAVIAFRHRHDTGITQRTIRARPDISPTGTAGRSARRRPRPVPGARHLRRRR</sequence>
<feature type="transmembrane region" description="Helical" evidence="6">
    <location>
        <begin position="249"/>
        <end position="271"/>
    </location>
</feature>
<dbReference type="KEGG" id="rcr:NCTC10994_04083"/>
<keyword evidence="3 6" id="KW-1133">Transmembrane helix</keyword>
<evidence type="ECO:0000259" key="7">
    <source>
        <dbReference type="PROSITE" id="PS50801"/>
    </source>
</evidence>
<reference evidence="8 9" key="1">
    <citation type="submission" date="2018-06" db="EMBL/GenBank/DDBJ databases">
        <authorList>
            <consortium name="Pathogen Informatics"/>
            <person name="Doyle S."/>
        </authorList>
    </citation>
    <scope>NUCLEOTIDE SEQUENCE [LARGE SCALE GENOMIC DNA]</scope>
    <source>
        <strain evidence="8 9">NCTC10994</strain>
    </source>
</reference>
<dbReference type="CDD" id="cd07042">
    <property type="entry name" value="STAS_SulP_like_sulfate_transporter"/>
    <property type="match status" value="1"/>
</dbReference>
<keyword evidence="9" id="KW-1185">Reference proteome</keyword>
<organism evidence="8 9">
    <name type="scientific">Rhodococcus coprophilus</name>
    <dbReference type="NCBI Taxonomy" id="38310"/>
    <lineage>
        <taxon>Bacteria</taxon>
        <taxon>Bacillati</taxon>
        <taxon>Actinomycetota</taxon>
        <taxon>Actinomycetes</taxon>
        <taxon>Mycobacteriales</taxon>
        <taxon>Nocardiaceae</taxon>
        <taxon>Rhodococcus</taxon>
    </lineage>
</organism>
<keyword evidence="2 6" id="KW-0812">Transmembrane</keyword>
<protein>
    <submittedName>
        <fullName evidence="8">Sulfate transporter</fullName>
    </submittedName>
</protein>
<evidence type="ECO:0000313" key="8">
    <source>
        <dbReference type="EMBL" id="SQI38938.1"/>
    </source>
</evidence>
<dbReference type="GO" id="GO:0055085">
    <property type="term" value="P:transmembrane transport"/>
    <property type="evidence" value="ECO:0007669"/>
    <property type="project" value="InterPro"/>
</dbReference>
<dbReference type="InterPro" id="IPR036513">
    <property type="entry name" value="STAS_dom_sf"/>
</dbReference>
<dbReference type="Proteomes" id="UP000249091">
    <property type="component" value="Chromosome 1"/>
</dbReference>
<dbReference type="AlphaFoldDB" id="A0A2X4UTH2"/>
<evidence type="ECO:0000256" key="3">
    <source>
        <dbReference type="ARBA" id="ARBA00022989"/>
    </source>
</evidence>
<feature type="transmembrane region" description="Helical" evidence="6">
    <location>
        <begin position="104"/>
        <end position="129"/>
    </location>
</feature>
<dbReference type="SUPFAM" id="SSF52091">
    <property type="entry name" value="SpoIIaa-like"/>
    <property type="match status" value="1"/>
</dbReference>
<evidence type="ECO:0000313" key="9">
    <source>
        <dbReference type="Proteomes" id="UP000249091"/>
    </source>
</evidence>
<gene>
    <name evidence="8" type="ORF">NCTC10994_04083</name>
</gene>
<feature type="transmembrane region" description="Helical" evidence="6">
    <location>
        <begin position="53"/>
        <end position="70"/>
    </location>
</feature>
<evidence type="ECO:0000256" key="5">
    <source>
        <dbReference type="SAM" id="MobiDB-lite"/>
    </source>
</evidence>
<feature type="transmembrane region" description="Helical" evidence="6">
    <location>
        <begin position="209"/>
        <end position="229"/>
    </location>
</feature>
<evidence type="ECO:0000256" key="4">
    <source>
        <dbReference type="ARBA" id="ARBA00023136"/>
    </source>
</evidence>
<feature type="transmembrane region" description="Helical" evidence="6">
    <location>
        <begin position="386"/>
        <end position="419"/>
    </location>
</feature>
<accession>A0A2X4UTH2</accession>
<dbReference type="InterPro" id="IPR011547">
    <property type="entry name" value="SLC26A/SulP_dom"/>
</dbReference>
<feature type="transmembrane region" description="Helical" evidence="6">
    <location>
        <begin position="179"/>
        <end position="202"/>
    </location>
</feature>
<dbReference type="EMBL" id="LS483468">
    <property type="protein sequence ID" value="SQI38938.1"/>
    <property type="molecule type" value="Genomic_DNA"/>
</dbReference>
<feature type="compositionally biased region" description="Basic residues" evidence="5">
    <location>
        <begin position="586"/>
        <end position="604"/>
    </location>
</feature>
<keyword evidence="4 6" id="KW-0472">Membrane</keyword>
<dbReference type="InterPro" id="IPR002645">
    <property type="entry name" value="STAS_dom"/>
</dbReference>
<evidence type="ECO:0000256" key="2">
    <source>
        <dbReference type="ARBA" id="ARBA00022692"/>
    </source>
</evidence>
<name>A0A2X4UTH2_9NOCA</name>
<feature type="transmembrane region" description="Helical" evidence="6">
    <location>
        <begin position="77"/>
        <end position="98"/>
    </location>
</feature>
<feature type="region of interest" description="Disordered" evidence="5">
    <location>
        <begin position="570"/>
        <end position="604"/>
    </location>
</feature>
<dbReference type="Pfam" id="PF00916">
    <property type="entry name" value="Sulfate_transp"/>
    <property type="match status" value="1"/>
</dbReference>
<dbReference type="RefSeq" id="WP_072699317.1">
    <property type="nucleotide sequence ID" value="NZ_JAFBBL010000001.1"/>
</dbReference>
<proteinExistence type="predicted"/>
<feature type="domain" description="STAS" evidence="7">
    <location>
        <begin position="443"/>
        <end position="558"/>
    </location>
</feature>
<feature type="transmembrane region" description="Helical" evidence="6">
    <location>
        <begin position="141"/>
        <end position="159"/>
    </location>
</feature>
<feature type="transmembrane region" description="Helical" evidence="6">
    <location>
        <begin position="28"/>
        <end position="47"/>
    </location>
</feature>
<dbReference type="PANTHER" id="PTHR11814">
    <property type="entry name" value="SULFATE TRANSPORTER"/>
    <property type="match status" value="1"/>
</dbReference>
<comment type="subcellular location">
    <subcellularLocation>
        <location evidence="1">Membrane</location>
        <topology evidence="1">Multi-pass membrane protein</topology>
    </subcellularLocation>
</comment>
<dbReference type="InterPro" id="IPR001902">
    <property type="entry name" value="SLC26A/SulP_fam"/>
</dbReference>
<dbReference type="GO" id="GO:0016020">
    <property type="term" value="C:membrane"/>
    <property type="evidence" value="ECO:0007669"/>
    <property type="project" value="UniProtKB-SubCell"/>
</dbReference>
<evidence type="ECO:0000256" key="6">
    <source>
        <dbReference type="SAM" id="Phobius"/>
    </source>
</evidence>
<dbReference type="PROSITE" id="PS50801">
    <property type="entry name" value="STAS"/>
    <property type="match status" value="1"/>
</dbReference>
<dbReference type="STRING" id="1219011.GCA_001895045_01325"/>
<evidence type="ECO:0000256" key="1">
    <source>
        <dbReference type="ARBA" id="ARBA00004141"/>
    </source>
</evidence>